<dbReference type="InterPro" id="IPR008964">
    <property type="entry name" value="Invasin/intimin_cell_adhesion"/>
</dbReference>
<keyword evidence="5" id="KW-1185">Reference proteome</keyword>
<dbReference type="Proteomes" id="UP000653578">
    <property type="component" value="Unassembled WGS sequence"/>
</dbReference>
<dbReference type="InterPro" id="IPR008969">
    <property type="entry name" value="CarboxyPept-like_regulatory"/>
</dbReference>
<organism evidence="4 5">
    <name type="scientific">Paenibacillus plantarum</name>
    <dbReference type="NCBI Taxonomy" id="2654975"/>
    <lineage>
        <taxon>Bacteria</taxon>
        <taxon>Bacillati</taxon>
        <taxon>Bacillota</taxon>
        <taxon>Bacilli</taxon>
        <taxon>Bacillales</taxon>
        <taxon>Paenibacillaceae</taxon>
        <taxon>Paenibacillus</taxon>
    </lineage>
</organism>
<name>A0ABX1XNQ9_9BACL</name>
<evidence type="ECO:0000313" key="5">
    <source>
        <dbReference type="Proteomes" id="UP000653578"/>
    </source>
</evidence>
<evidence type="ECO:0000256" key="1">
    <source>
        <dbReference type="ARBA" id="ARBA00022729"/>
    </source>
</evidence>
<reference evidence="4 5" key="1">
    <citation type="submission" date="2019-10" db="EMBL/GenBank/DDBJ databases">
        <title>Description of Paenibacillus humi sp. nov.</title>
        <authorList>
            <person name="Carlier A."/>
            <person name="Qi S."/>
        </authorList>
    </citation>
    <scope>NUCLEOTIDE SEQUENCE [LARGE SCALE GENOMIC DNA]</scope>
    <source>
        <strain evidence="4 5">LMG 31461</strain>
    </source>
</reference>
<dbReference type="SUPFAM" id="SSF49452">
    <property type="entry name" value="Starch-binding domain-like"/>
    <property type="match status" value="5"/>
</dbReference>
<dbReference type="InterPro" id="IPR013784">
    <property type="entry name" value="Carb-bd-like_fold"/>
</dbReference>
<dbReference type="SUPFAM" id="SSF49478">
    <property type="entry name" value="Cna protein B-type domain"/>
    <property type="match status" value="1"/>
</dbReference>
<dbReference type="EMBL" id="WHNY01000093">
    <property type="protein sequence ID" value="NOU69601.1"/>
    <property type="molecule type" value="Genomic_DNA"/>
</dbReference>
<dbReference type="SUPFAM" id="SSF49373">
    <property type="entry name" value="Invasin/intimin cell-adhesion fragments"/>
    <property type="match status" value="1"/>
</dbReference>
<evidence type="ECO:0000256" key="2">
    <source>
        <dbReference type="SAM" id="SignalP"/>
    </source>
</evidence>
<dbReference type="PANTHER" id="PTHR23303">
    <property type="entry name" value="CARBOXYPEPTIDASE REGULATORY REGION-CONTAINING"/>
    <property type="match status" value="1"/>
</dbReference>
<dbReference type="InterPro" id="IPR003343">
    <property type="entry name" value="Big_2"/>
</dbReference>
<feature type="chain" id="PRO_5046168283" description="BIG2 domain-containing protein" evidence="2">
    <location>
        <begin position="24"/>
        <end position="2140"/>
    </location>
</feature>
<keyword evidence="1 2" id="KW-0732">Signal</keyword>
<evidence type="ECO:0000313" key="4">
    <source>
        <dbReference type="EMBL" id="NOU69601.1"/>
    </source>
</evidence>
<dbReference type="Gene3D" id="2.60.40.1120">
    <property type="entry name" value="Carboxypeptidase-like, regulatory domain"/>
    <property type="match status" value="8"/>
</dbReference>
<gene>
    <name evidence="4" type="ORF">GC096_36900</name>
</gene>
<dbReference type="RefSeq" id="WP_171638144.1">
    <property type="nucleotide sequence ID" value="NZ_WHNY01000093.1"/>
</dbReference>
<dbReference type="Pfam" id="PF13620">
    <property type="entry name" value="CarboxypepD_reg"/>
    <property type="match status" value="8"/>
</dbReference>
<sequence>MRKLKIFISICLLSSTLPTSVLASYTLDQDANGVDITDVVKAIQDPQAMRTITGKNIFDQADIRNLLRQIQPHDQRAILGTITGLVTDENGAAVSEAEIKLDGTDMVTQTNPSGLFELKDVPITYQTTVRVTKDGYDPTASEVFNIQSGDTRNLNNLILRKIPTYGSVSGYVYGPDQHALASALVSVDNLTNPLTVYSNASGYFFFSHVPTGNQSLTVTMDTYTPITQAFNITKDNLTTLSTIHLTKAGSPQLTGSIRGMVTSDNNQPLSDAWVSVTGTPSIPTDHNGAFTLSNIPVGIAELHIIKEGFQPIHIPGITVSEIVYDTGTIRLSPIVILKGSISGKVTSVYGGNLPAIHITILETNTALETDANGNFTINNLPVGSYTLQFSSADYVVDVRTVTVSQNEVSSVPVSLTPVKGIVKGTVIDEDGHFVIGANVSLDGVSQTTNTSGEFTFNDVTARNGAALIITKPTYETVTVPAFDLAKGQIKDLGNVTIKKAKGSISGNVTSVYGGNLPAIHITILETNAVFETDASGDFTINNLPVGSYTLQFSSADYDGDVRTVTVSQNEVSSVPVSLTPVKGIVKGTVIDEDGHFVIGANVSLDGVSATTNTSGEFTFNDVTARNGAALIVTKATYETVTVPAFDLAKGQIMDLGNVTIKKAKGSISGNITLPFGGNLASAIITLVETNHTVEIDEDGHFAISDLPVGDYTLQVSAENYVGQSFTVMVTRNEITPVTVSLTPNASIVKGKLFDEEGHFVSGALVSLDGVSTTTNAVGEFTFNDVTPRNDARLEIRKDNYETVFSLPFNLSAGETKDFGNLVIQKLRGSLTGNITSAGSNLASVQIRVKGTETTVYTDASGNFTINNLPVGSHTLQISAENYIGQDISVTVLQAGTPSVSVSLTHQTANVQGYARSTTGEIIAYTQATIPGTSYSAYVNESGQFTFYNLPVGYTIQEIVIADYQPKPLLTAITVTPNLNSIGTLEFQPVGTITGVVRASDATNNNPVLSNVTVTLQAIGDSYVQTTISDDNGSFSFSNIPANASYTLTIEKAGYVLYPMQPFTVSKGQNYKYLYLQQGVAVTNESQLLAAYADASVPYILLLNDIHLSAPFNFNRPISLSGVSASNSNIKLTSPNFLISSVGVGWSGLDMYCDVGSDETKLRAALYSFVGAIKLNGLGNYDGFIKIVPQKNYYITDGTSNLTAFVNNAEGLGNALANPNVSTIYVAENIYSYGNLNFPNRSIHFISQSEKTIQKDSYSNTSQVQLTNVRLLPEHDTIPPKLTAVSTGVVELDLQDVTATLNEAATIYLVPEGTTRVLGEITSHAVTSVFASTDGQASLKLTSVPPGDYVLYAVDSTGNISVSSAVIHVHKSVSKVLSDIRYGLEIANMTWITSYDFIRAGLQHINEDQLDLYQFALNMDKDALLSSSSDQDFVAIMQGWVDAVNAAPVIQRALMSGFYNSYNWSVLNNSAETILNAYQLTGISSTSQLAVAEHLMELEFQRGAYKLLTRTAIQEAINDTAPSPELSNWTGTPIQQGLGTRRVALRLSIKNAKGVPLKGYTANDLTVKINGEESNLSALEIFPSFVYDTDSSSYQIVFAGEESSTTYTLSDLSLRGTVIQAEALSVTTPSPGIPVTSINLSIYTNSTRIPTGSSSTVTLIIAPFTATNKDIVWRVEPSEIATVSQQGNLNVTGIGHFTITATNPLSGISQTLELEAVDTQSALSAVQAYAASGGTSSLTLEVLKNTCVGNIVDSAFENYKRAIVAKRGEFVGLQNYQIANLLQDIFSEYTSTAALNQALYAYIDDNPAAWDALDKDALATFGVYQADATNFQYVKQVILDTFMEDGGPLGRTQLNTLLSKVPSFSIRDYNPTIYATQMISQHLKNDGSNVVVTFKVANLYNEGNTGLTSQDVKAIVGGETRGLYDSALFSNFLNLGNGVYSFEVLQSALANPLSIDALKVRVGYSYIPIATEISVSRQAALIEQAAANHTLNIVDELLFTAGNLPSLLGLNFTTLTTNLESAYVAHGNVLTESSIRRIINGMVLVRSYHQTPSASTDTYNLEFHQNITGSLMDSVFARNQSGYLAINGTGYSTNVYNFTFGHMSTFPVVFSYIATPTEKLRYSSDNSVVLDFEIIFTNSSS</sequence>
<dbReference type="InterPro" id="IPR051417">
    <property type="entry name" value="SDr/BOS_complex"/>
</dbReference>
<feature type="domain" description="BIG2" evidence="3">
    <location>
        <begin position="1634"/>
        <end position="1701"/>
    </location>
</feature>
<evidence type="ECO:0000259" key="3">
    <source>
        <dbReference type="Pfam" id="PF02368"/>
    </source>
</evidence>
<dbReference type="Pfam" id="PF02368">
    <property type="entry name" value="Big_2"/>
    <property type="match status" value="1"/>
</dbReference>
<dbReference type="PANTHER" id="PTHR23303:SF14">
    <property type="entry name" value="BOS COMPLEX SUBUNIT NOMO1-RELATED"/>
    <property type="match status" value="1"/>
</dbReference>
<dbReference type="Gene3D" id="2.60.40.1080">
    <property type="match status" value="1"/>
</dbReference>
<dbReference type="SUPFAM" id="SSF49464">
    <property type="entry name" value="Carboxypeptidase regulatory domain-like"/>
    <property type="match status" value="6"/>
</dbReference>
<proteinExistence type="predicted"/>
<feature type="signal peptide" evidence="2">
    <location>
        <begin position="1"/>
        <end position="23"/>
    </location>
</feature>
<accession>A0ABX1XNQ9</accession>
<comment type="caution">
    <text evidence="4">The sequence shown here is derived from an EMBL/GenBank/DDBJ whole genome shotgun (WGS) entry which is preliminary data.</text>
</comment>
<protein>
    <recommendedName>
        <fullName evidence="3">BIG2 domain-containing protein</fullName>
    </recommendedName>
</protein>
<dbReference type="Pfam" id="PF13715">
    <property type="entry name" value="CarbopepD_reg_2"/>
    <property type="match status" value="2"/>
</dbReference>